<proteinExistence type="predicted"/>
<evidence type="ECO:0000313" key="11">
    <source>
        <dbReference type="Proteomes" id="UP000075766"/>
    </source>
</evidence>
<organism evidence="10 11">
    <name type="scientific">Marichromatium gracile</name>
    <name type="common">Chromatium gracile</name>
    <dbReference type="NCBI Taxonomy" id="1048"/>
    <lineage>
        <taxon>Bacteria</taxon>
        <taxon>Pseudomonadati</taxon>
        <taxon>Pseudomonadota</taxon>
        <taxon>Gammaproteobacteria</taxon>
        <taxon>Chromatiales</taxon>
        <taxon>Chromatiaceae</taxon>
        <taxon>Marichromatium</taxon>
    </lineage>
</organism>
<dbReference type="RefSeq" id="WP_062273101.1">
    <property type="nucleotide sequence ID" value="NZ_LSYU01000033.1"/>
</dbReference>
<comment type="caution">
    <text evidence="10">The sequence shown here is derived from an EMBL/GenBank/DDBJ whole genome shotgun (WGS) entry which is preliminary data.</text>
</comment>
<reference evidence="10 11" key="1">
    <citation type="submission" date="2016-02" db="EMBL/GenBank/DDBJ databases">
        <title>Genome sequence of Marichromatium gracile YL-28, a purple sulfur bacterium.</title>
        <authorList>
            <person name="Zhao C."/>
            <person name="Hong X."/>
            <person name="Chen S."/>
            <person name="Yang S."/>
        </authorList>
    </citation>
    <scope>NUCLEOTIDE SEQUENCE [LARGE SCALE GENOMIC DNA]</scope>
    <source>
        <strain evidence="10 11">YL28</strain>
    </source>
</reference>
<sequence length="243" mass="27525">MRKLIIATLLLLSPVTLLASGGGAHLEDADIDLHDKVSLQRGAKYFVNYCMGCHSLQYMRYNRMAEDLGIDEISLRENLIFGDAKPGDLMTNSMRPEDGEKWFGTAIPDLTLVTRWRSPDWVYTYLKSFYVDDTRPYGVNNVLFPLVGMPHVLGGLQGVQQPVMSEPHDGGEAIAVGVELVEEGTLSTEEYDTMVRDITAFLTYAGEPMKLERQRLGLYVLLFLGVFFLIAYFLKKEYWKDIH</sequence>
<feature type="chain" id="PRO_5046345979" evidence="9">
    <location>
        <begin position="20"/>
        <end position="243"/>
    </location>
</feature>
<dbReference type="SUPFAM" id="SSF46626">
    <property type="entry name" value="Cytochrome c"/>
    <property type="match status" value="1"/>
</dbReference>
<evidence type="ECO:0000256" key="3">
    <source>
        <dbReference type="ARBA" id="ARBA00022692"/>
    </source>
</evidence>
<keyword evidence="6" id="KW-0408">Iron</keyword>
<dbReference type="Proteomes" id="UP000075766">
    <property type="component" value="Unassembled WGS sequence"/>
</dbReference>
<evidence type="ECO:0000256" key="1">
    <source>
        <dbReference type="ARBA" id="ARBA00004370"/>
    </source>
</evidence>
<dbReference type="EMBL" id="LSYU01000033">
    <property type="protein sequence ID" value="KXX65430.1"/>
    <property type="molecule type" value="Genomic_DNA"/>
</dbReference>
<feature type="transmembrane region" description="Helical" evidence="8">
    <location>
        <begin position="216"/>
        <end position="234"/>
    </location>
</feature>
<keyword evidence="4" id="KW-0479">Metal-binding</keyword>
<dbReference type="InterPro" id="IPR002326">
    <property type="entry name" value="Cyt_c1"/>
</dbReference>
<gene>
    <name evidence="10" type="ORF">AY586_00860</name>
</gene>
<comment type="subcellular location">
    <subcellularLocation>
        <location evidence="1">Membrane</location>
    </subcellularLocation>
</comment>
<keyword evidence="7 8" id="KW-0472">Membrane</keyword>
<dbReference type="PRINTS" id="PR00603">
    <property type="entry name" value="CYTOCHROMEC1"/>
</dbReference>
<dbReference type="Pfam" id="PF02167">
    <property type="entry name" value="Cytochrom_C1"/>
    <property type="match status" value="1"/>
</dbReference>
<evidence type="ECO:0000256" key="5">
    <source>
        <dbReference type="ARBA" id="ARBA00022989"/>
    </source>
</evidence>
<dbReference type="InterPro" id="IPR036909">
    <property type="entry name" value="Cyt_c-like_dom_sf"/>
</dbReference>
<dbReference type="PANTHER" id="PTHR10266">
    <property type="entry name" value="CYTOCHROME C1"/>
    <property type="match status" value="1"/>
</dbReference>
<keyword evidence="5 8" id="KW-1133">Transmembrane helix</keyword>
<keyword evidence="2" id="KW-0349">Heme</keyword>
<keyword evidence="3 8" id="KW-0812">Transmembrane</keyword>
<evidence type="ECO:0000313" key="10">
    <source>
        <dbReference type="EMBL" id="KXX65430.1"/>
    </source>
</evidence>
<accession>A0ABR5VI87</accession>
<keyword evidence="11" id="KW-1185">Reference proteome</keyword>
<evidence type="ECO:0000256" key="7">
    <source>
        <dbReference type="ARBA" id="ARBA00023136"/>
    </source>
</evidence>
<evidence type="ECO:0000256" key="6">
    <source>
        <dbReference type="ARBA" id="ARBA00023004"/>
    </source>
</evidence>
<protein>
    <submittedName>
        <fullName evidence="10">Cytochrome C</fullName>
    </submittedName>
</protein>
<evidence type="ECO:0000256" key="2">
    <source>
        <dbReference type="ARBA" id="ARBA00022617"/>
    </source>
</evidence>
<evidence type="ECO:0000256" key="8">
    <source>
        <dbReference type="SAM" id="Phobius"/>
    </source>
</evidence>
<evidence type="ECO:0000256" key="4">
    <source>
        <dbReference type="ARBA" id="ARBA00022723"/>
    </source>
</evidence>
<dbReference type="PANTHER" id="PTHR10266:SF3">
    <property type="entry name" value="CYTOCHROME C1, HEME PROTEIN, MITOCHONDRIAL"/>
    <property type="match status" value="1"/>
</dbReference>
<feature type="signal peptide" evidence="9">
    <location>
        <begin position="1"/>
        <end position="19"/>
    </location>
</feature>
<evidence type="ECO:0000256" key="9">
    <source>
        <dbReference type="SAM" id="SignalP"/>
    </source>
</evidence>
<dbReference type="Gene3D" id="1.10.760.10">
    <property type="entry name" value="Cytochrome c-like domain"/>
    <property type="match status" value="1"/>
</dbReference>
<keyword evidence="9" id="KW-0732">Signal</keyword>
<name>A0ABR5VI87_MARGR</name>